<evidence type="ECO:0000259" key="1">
    <source>
        <dbReference type="Pfam" id="PF07727"/>
    </source>
</evidence>
<dbReference type="eggNOG" id="KOG0017">
    <property type="taxonomic scope" value="Eukaryota"/>
</dbReference>
<gene>
    <name evidence="2" type="ORF">TCM_004748</name>
</gene>
<dbReference type="InterPro" id="IPR043502">
    <property type="entry name" value="DNA/RNA_pol_sf"/>
</dbReference>
<feature type="domain" description="Reverse transcriptase Ty1/copia-type" evidence="1">
    <location>
        <begin position="122"/>
        <end position="239"/>
    </location>
</feature>
<name>A0A061DS34_THECC</name>
<protein>
    <submittedName>
        <fullName evidence="2">F5K24.2-like protein</fullName>
    </submittedName>
</protein>
<organism evidence="2 3">
    <name type="scientific">Theobroma cacao</name>
    <name type="common">Cacao</name>
    <name type="synonym">Cocoa</name>
    <dbReference type="NCBI Taxonomy" id="3641"/>
    <lineage>
        <taxon>Eukaryota</taxon>
        <taxon>Viridiplantae</taxon>
        <taxon>Streptophyta</taxon>
        <taxon>Embryophyta</taxon>
        <taxon>Tracheophyta</taxon>
        <taxon>Spermatophyta</taxon>
        <taxon>Magnoliopsida</taxon>
        <taxon>eudicotyledons</taxon>
        <taxon>Gunneridae</taxon>
        <taxon>Pentapetalae</taxon>
        <taxon>rosids</taxon>
        <taxon>malvids</taxon>
        <taxon>Malvales</taxon>
        <taxon>Malvaceae</taxon>
        <taxon>Byttnerioideae</taxon>
        <taxon>Theobroma</taxon>
    </lineage>
</organism>
<dbReference type="STRING" id="3641.A0A061DS34"/>
<dbReference type="SUPFAM" id="SSF56672">
    <property type="entry name" value="DNA/RNA polymerases"/>
    <property type="match status" value="1"/>
</dbReference>
<reference evidence="2 3" key="1">
    <citation type="journal article" date="2013" name="Genome Biol.">
        <title>The genome sequence of the most widely cultivated cacao type and its use to identify candidate genes regulating pod color.</title>
        <authorList>
            <person name="Motamayor J.C."/>
            <person name="Mockaitis K."/>
            <person name="Schmutz J."/>
            <person name="Haiminen N."/>
            <person name="Iii D.L."/>
            <person name="Cornejo O."/>
            <person name="Findley S.D."/>
            <person name="Zheng P."/>
            <person name="Utro F."/>
            <person name="Royaert S."/>
            <person name="Saski C."/>
            <person name="Jenkins J."/>
            <person name="Podicheti R."/>
            <person name="Zhao M."/>
            <person name="Scheffler B.E."/>
            <person name="Stack J.C."/>
            <person name="Feltus F.A."/>
            <person name="Mustiga G.M."/>
            <person name="Amores F."/>
            <person name="Phillips W."/>
            <person name="Marelli J.P."/>
            <person name="May G.D."/>
            <person name="Shapiro H."/>
            <person name="Ma J."/>
            <person name="Bustamante C.D."/>
            <person name="Schnell R.J."/>
            <person name="Main D."/>
            <person name="Gilbert D."/>
            <person name="Parida L."/>
            <person name="Kuhn D.N."/>
        </authorList>
    </citation>
    <scope>NUCLEOTIDE SEQUENCE [LARGE SCALE GENOMIC DNA]</scope>
    <source>
        <strain evidence="3">cv. Matina 1-6</strain>
    </source>
</reference>
<dbReference type="AlphaFoldDB" id="A0A061DS34"/>
<proteinExistence type="predicted"/>
<accession>A0A061DS34</accession>
<dbReference type="InterPro" id="IPR013103">
    <property type="entry name" value="RVT_2"/>
</dbReference>
<dbReference type="Proteomes" id="UP000026915">
    <property type="component" value="Chromosome 1"/>
</dbReference>
<sequence length="352" mass="40082">MSIIKQQLQKLMALINVDNSDIDQVGMHDPILDCFDFNSNNSTLSDSLFAELLVSQYSFHNDISSVSEIPHSYQSSPIHQSVLDIASTISHHSADHVSNLKKSTRLKHFPRYLEAYQMNADGSVERYKARLVAKGYNQRMGFDYQETFSPIAKQTTVRIFMALVASHGWHLSLVDIINAFLNGNLEEIVYVQLLQGFSVKVEYNKLKKQQLVCKLHKSLYGLKQASRQWNSKFITTLLNTSVQALNDVKTYLSSQYKLKDLGNVKYFLGLEVARSNEGIVLCQRKYALNLLEEFGLLGAKPVTTPIDYNHKLKKKVNGDREVDTTKYRQLIGKLLYLTFTRPNISFAVQTLS</sequence>
<dbReference type="InParanoid" id="A0A061DS34"/>
<dbReference type="Pfam" id="PF07727">
    <property type="entry name" value="RVT_2"/>
    <property type="match status" value="2"/>
</dbReference>
<keyword evidence="3" id="KW-1185">Reference proteome</keyword>
<dbReference type="EMBL" id="CM001879">
    <property type="protein sequence ID" value="EOX95197.1"/>
    <property type="molecule type" value="Genomic_DNA"/>
</dbReference>
<dbReference type="Gramene" id="EOX95197">
    <property type="protein sequence ID" value="EOX95197"/>
    <property type="gene ID" value="TCM_004748"/>
</dbReference>
<dbReference type="PANTHER" id="PTHR11439:SF498">
    <property type="entry name" value="DNAK FAMILY PROTEIN"/>
    <property type="match status" value="1"/>
</dbReference>
<dbReference type="HOGENOM" id="CLU_788480_0_0_1"/>
<dbReference type="PANTHER" id="PTHR11439">
    <property type="entry name" value="GAG-POL-RELATED RETROTRANSPOSON"/>
    <property type="match status" value="1"/>
</dbReference>
<feature type="domain" description="Reverse transcriptase Ty1/copia-type" evidence="1">
    <location>
        <begin position="240"/>
        <end position="306"/>
    </location>
</feature>
<evidence type="ECO:0000313" key="3">
    <source>
        <dbReference type="Proteomes" id="UP000026915"/>
    </source>
</evidence>
<evidence type="ECO:0000313" key="2">
    <source>
        <dbReference type="EMBL" id="EOX95197.1"/>
    </source>
</evidence>